<evidence type="ECO:0000313" key="3">
    <source>
        <dbReference type="EMBL" id="GJT62613.1"/>
    </source>
</evidence>
<dbReference type="InterPro" id="IPR057670">
    <property type="entry name" value="SH3_retrovirus"/>
</dbReference>
<accession>A0ABQ5FI96</accession>
<feature type="region of interest" description="Disordered" evidence="1">
    <location>
        <begin position="115"/>
        <end position="170"/>
    </location>
</feature>
<keyword evidence="4" id="KW-1185">Reference proteome</keyword>
<dbReference type="EMBL" id="BQNB010017390">
    <property type="protein sequence ID" value="GJT62613.1"/>
    <property type="molecule type" value="Genomic_DNA"/>
</dbReference>
<feature type="domain" description="Retroviral polymerase SH3-like" evidence="2">
    <location>
        <begin position="53"/>
        <end position="111"/>
    </location>
</feature>
<dbReference type="Pfam" id="PF25597">
    <property type="entry name" value="SH3_retrovirus"/>
    <property type="match status" value="1"/>
</dbReference>
<sequence length="261" mass="29851">MHANLLDSFWGECILASTYLINKMLVKILSWKTPFEALYGKAPTYDSLKVIGCLCYPTVTTPRKDKFSPRGIPCVFIGYPPNQKGIRLYDLYKKVVFYKRDVIFKEHLYTSDDEVVPEQTNLPTEPNTPKPNDAPRTDIEPKHVPIVSDAEETSFGTHNDTSQVPLRRSQRNTSTPVWLKDFVLPKLTASTVSKPDKPPLYSLFKEEDFKHFPASHVAFLAQVFDGTKLNSYQEACKSPQWVEAMEKELTALEQNETWELT</sequence>
<reference evidence="3" key="1">
    <citation type="journal article" date="2022" name="Int. J. Mol. Sci.">
        <title>Draft Genome of Tanacetum Coccineum: Genomic Comparison of Closely Related Tanacetum-Family Plants.</title>
        <authorList>
            <person name="Yamashiro T."/>
            <person name="Shiraishi A."/>
            <person name="Nakayama K."/>
            <person name="Satake H."/>
        </authorList>
    </citation>
    <scope>NUCLEOTIDE SEQUENCE</scope>
</reference>
<comment type="caution">
    <text evidence="3">The sequence shown here is derived from an EMBL/GenBank/DDBJ whole genome shotgun (WGS) entry which is preliminary data.</text>
</comment>
<dbReference type="PANTHER" id="PTHR42648">
    <property type="entry name" value="TRANSPOSASE, PUTATIVE-RELATED"/>
    <property type="match status" value="1"/>
</dbReference>
<evidence type="ECO:0000256" key="1">
    <source>
        <dbReference type="SAM" id="MobiDB-lite"/>
    </source>
</evidence>
<gene>
    <name evidence="3" type="ORF">Tco_1006146</name>
</gene>
<name>A0ABQ5FI96_9ASTR</name>
<dbReference type="PANTHER" id="PTHR42648:SF31">
    <property type="entry name" value="RNA-DIRECTED DNA POLYMERASE"/>
    <property type="match status" value="1"/>
</dbReference>
<dbReference type="InterPro" id="IPR039537">
    <property type="entry name" value="Retrotran_Ty1/copia-like"/>
</dbReference>
<evidence type="ECO:0000259" key="2">
    <source>
        <dbReference type="Pfam" id="PF25597"/>
    </source>
</evidence>
<dbReference type="Proteomes" id="UP001151760">
    <property type="component" value="Unassembled WGS sequence"/>
</dbReference>
<feature type="compositionally biased region" description="Polar residues" evidence="1">
    <location>
        <begin position="154"/>
        <end position="164"/>
    </location>
</feature>
<protein>
    <submittedName>
        <fullName evidence="3">Retrovirus-related pol polyprotein from transposon TNT 1-94</fullName>
    </submittedName>
</protein>
<reference evidence="3" key="2">
    <citation type="submission" date="2022-01" db="EMBL/GenBank/DDBJ databases">
        <authorList>
            <person name="Yamashiro T."/>
            <person name="Shiraishi A."/>
            <person name="Satake H."/>
            <person name="Nakayama K."/>
        </authorList>
    </citation>
    <scope>NUCLEOTIDE SEQUENCE</scope>
</reference>
<proteinExistence type="predicted"/>
<feature type="compositionally biased region" description="Polar residues" evidence="1">
    <location>
        <begin position="118"/>
        <end position="127"/>
    </location>
</feature>
<evidence type="ECO:0000313" key="4">
    <source>
        <dbReference type="Proteomes" id="UP001151760"/>
    </source>
</evidence>
<organism evidence="3 4">
    <name type="scientific">Tanacetum coccineum</name>
    <dbReference type="NCBI Taxonomy" id="301880"/>
    <lineage>
        <taxon>Eukaryota</taxon>
        <taxon>Viridiplantae</taxon>
        <taxon>Streptophyta</taxon>
        <taxon>Embryophyta</taxon>
        <taxon>Tracheophyta</taxon>
        <taxon>Spermatophyta</taxon>
        <taxon>Magnoliopsida</taxon>
        <taxon>eudicotyledons</taxon>
        <taxon>Gunneridae</taxon>
        <taxon>Pentapetalae</taxon>
        <taxon>asterids</taxon>
        <taxon>campanulids</taxon>
        <taxon>Asterales</taxon>
        <taxon>Asteraceae</taxon>
        <taxon>Asteroideae</taxon>
        <taxon>Anthemideae</taxon>
        <taxon>Anthemidinae</taxon>
        <taxon>Tanacetum</taxon>
    </lineage>
</organism>
<feature type="compositionally biased region" description="Basic and acidic residues" evidence="1">
    <location>
        <begin position="133"/>
        <end position="143"/>
    </location>
</feature>